<sequence length="502" mass="56168">MDVLSLAFLLLVIALGGVIAFFADRLGRTLGRKRLSLFGLRPRRTAELITVTAGVLIPLVTVAIVMVASSDVRQWIVEGRRAIQEVRDLRQQREGLSRDVETQRSILKQTETDLKATQAQLRTSQEESLRLTSEVEGLTQEASQLTSRVNSLSAKYEGLQKDYSELQTLYADIRQKREELETSHSQLYLQHQDLIERSIEVDREFRQLEQEKAKLESDIALMRADITERGNQLAKLQSEFESAQARHAQELSAKQKELDEAEIQINRRLTQLAELENQLEVVSGMFGTSRSQPMIFAAGEEVARILIEPDLTVAAARSELSRLLRSSRFEAEARGARGTVRIPSAGIFEREIEGVRVSSQEMENRIIARLAGVNQGMVIVATSSINAFRGEPVSLDVHWFPNRLVFNAGEVVAESRIDGSGSNQVVLEGVMQLLSEEVRRQAKLRGMIPLLGPNETYGAVSNAQILDLVELVKSAGRRVRVQAIATQETYAGDPLKLEFRLR</sequence>
<dbReference type="AlphaFoldDB" id="A0A809S4J7"/>
<dbReference type="EMBL" id="AP021858">
    <property type="protein sequence ID" value="BBO23616.1"/>
    <property type="molecule type" value="Genomic_DNA"/>
</dbReference>
<name>A0A809S4J7_9BACT</name>
<feature type="transmembrane region" description="Helical" evidence="2">
    <location>
        <begin position="48"/>
        <end position="68"/>
    </location>
</feature>
<protein>
    <recommendedName>
        <fullName evidence="5">DUF3084 domain-containing protein</fullName>
    </recommendedName>
</protein>
<reference evidence="3" key="1">
    <citation type="journal article" name="DNA Res.">
        <title>The physiological potential of anammox bacteria as revealed by their core genome structure.</title>
        <authorList>
            <person name="Okubo T."/>
            <person name="Toyoda A."/>
            <person name="Fukuhara K."/>
            <person name="Uchiyama I."/>
            <person name="Harigaya Y."/>
            <person name="Kuroiwa M."/>
            <person name="Suzuki T."/>
            <person name="Murakami Y."/>
            <person name="Suwa Y."/>
            <person name="Takami H."/>
        </authorList>
    </citation>
    <scope>NUCLEOTIDE SEQUENCE</scope>
    <source>
        <strain evidence="3">317325-2</strain>
    </source>
</reference>
<dbReference type="Pfam" id="PF11283">
    <property type="entry name" value="DUF3084"/>
    <property type="match status" value="1"/>
</dbReference>
<dbReference type="KEGG" id="npy:NPRO_12110"/>
<evidence type="ECO:0000313" key="4">
    <source>
        <dbReference type="Proteomes" id="UP000662873"/>
    </source>
</evidence>
<feature type="coiled-coil region" evidence="1">
    <location>
        <begin position="107"/>
        <end position="278"/>
    </location>
</feature>
<keyword evidence="1" id="KW-0175">Coiled coil</keyword>
<proteinExistence type="predicted"/>
<evidence type="ECO:0000256" key="1">
    <source>
        <dbReference type="SAM" id="Coils"/>
    </source>
</evidence>
<keyword evidence="2" id="KW-0812">Transmembrane</keyword>
<keyword evidence="2" id="KW-1133">Transmembrane helix</keyword>
<evidence type="ECO:0000313" key="3">
    <source>
        <dbReference type="EMBL" id="BBO23616.1"/>
    </source>
</evidence>
<accession>A0A809S4J7</accession>
<dbReference type="Gene3D" id="1.20.5.340">
    <property type="match status" value="1"/>
</dbReference>
<keyword evidence="2" id="KW-0472">Membrane</keyword>
<feature type="transmembrane region" description="Helical" evidence="2">
    <location>
        <begin position="6"/>
        <end position="27"/>
    </location>
</feature>
<gene>
    <name evidence="3" type="ORF">NPRO_12110</name>
</gene>
<dbReference type="InterPro" id="IPR021435">
    <property type="entry name" value="DUF3084"/>
</dbReference>
<organism evidence="3 4">
    <name type="scientific">Candidatus Nitrosymbiomonas proteolyticus</name>
    <dbReference type="NCBI Taxonomy" id="2608984"/>
    <lineage>
        <taxon>Bacteria</taxon>
        <taxon>Bacillati</taxon>
        <taxon>Armatimonadota</taxon>
        <taxon>Armatimonadota incertae sedis</taxon>
        <taxon>Candidatus Nitrosymbiomonas</taxon>
    </lineage>
</organism>
<evidence type="ECO:0000256" key="2">
    <source>
        <dbReference type="SAM" id="Phobius"/>
    </source>
</evidence>
<dbReference type="Proteomes" id="UP000662873">
    <property type="component" value="Chromosome"/>
</dbReference>
<evidence type="ECO:0008006" key="5">
    <source>
        <dbReference type="Google" id="ProtNLM"/>
    </source>
</evidence>